<name>A0A0F7F6A4_PAEDU</name>
<organism evidence="1 2">
    <name type="scientific">Paenibacillus durus ATCC 35681</name>
    <dbReference type="NCBI Taxonomy" id="1333534"/>
    <lineage>
        <taxon>Bacteria</taxon>
        <taxon>Bacillati</taxon>
        <taxon>Bacillota</taxon>
        <taxon>Bacilli</taxon>
        <taxon>Bacillales</taxon>
        <taxon>Paenibacillaceae</taxon>
        <taxon>Paenibacillus</taxon>
    </lineage>
</organism>
<dbReference type="AlphaFoldDB" id="A0A0F7F6A4"/>
<dbReference type="HOGENOM" id="CLU_1314419_0_0_9"/>
<reference evidence="1 2" key="2">
    <citation type="journal article" date="2016" name="Genome Announc.">
        <title>Genome Sequence of a Gram-Positive Diazotroph, Paenibacillus durus Type Strain ATCC 35681.</title>
        <authorList>
            <person name="Halim M.A."/>
            <person name="Rahman A.Y."/>
            <person name="Sim K.S."/>
            <person name="Yam H.C."/>
            <person name="Rahim A.A."/>
            <person name="Ghazali A.H."/>
            <person name="Najimudin N."/>
        </authorList>
    </citation>
    <scope>NUCLEOTIDE SEQUENCE [LARGE SCALE GENOMIC DNA]</scope>
    <source>
        <strain evidence="1 2">ATCC 35681</strain>
    </source>
</reference>
<protein>
    <submittedName>
        <fullName evidence="1">Uncharacterized protein</fullName>
    </submittedName>
</protein>
<accession>A0A0F7F6A4</accession>
<dbReference type="Proteomes" id="UP000034189">
    <property type="component" value="Chromosome"/>
</dbReference>
<evidence type="ECO:0000313" key="2">
    <source>
        <dbReference type="Proteomes" id="UP000034189"/>
    </source>
</evidence>
<evidence type="ECO:0000313" key="1">
    <source>
        <dbReference type="EMBL" id="AKG33342.1"/>
    </source>
</evidence>
<gene>
    <name evidence="1" type="ORF">VK70_00885</name>
</gene>
<sequence length="209" mass="24190">MTEYWDEFFLKLHNQQALKEQLDVSESDENWMMIPIEEAIEKIPTGCLILPDGKEIQFQALQLYDNQLTIPLPSSWIPEARAEQTKDQPGSYVVQDKPHGILFGLHQSEHELEPSQVEIYQQQLIEQMSRTQPSMKLVDEKNLPIQDAIIGCYESIFLVSPSPYYQIAFVRSWNGKAVIGSCQFKLEDAPLWYPLTYAMLHTSKWLESP</sequence>
<proteinExistence type="predicted"/>
<dbReference type="PATRIC" id="fig|1333534.5.peg.195"/>
<reference evidence="1 2" key="1">
    <citation type="submission" date="2015-03" db="EMBL/GenBank/DDBJ databases">
        <authorList>
            <person name="Abdul Halim M."/>
        </authorList>
    </citation>
    <scope>NUCLEOTIDE SEQUENCE [LARGE SCALE GENOMIC DNA]</scope>
    <source>
        <strain evidence="1 2">ATCC 35681</strain>
    </source>
</reference>
<dbReference type="SMR" id="A0A0F7F6A4"/>
<dbReference type="RefSeq" id="WP_025698572.1">
    <property type="nucleotide sequence ID" value="NZ_ASQQ01000609.1"/>
</dbReference>
<dbReference type="EMBL" id="CP011114">
    <property type="protein sequence ID" value="AKG33342.1"/>
    <property type="molecule type" value="Genomic_DNA"/>
</dbReference>
<dbReference type="OrthoDB" id="2642906at2"/>